<sequence>MALHNSVSQIKLYVSAQPAKCGFIQCSYTYLYFSVFSKALTDLHNTILDFTPYFTEKRYRFIDIRAFLDQRKLDVYESTSLQIGFPAHAVISYVWSGLTAERSQLETEQFFRVFCGIHEDGSPREDGGPINLKVLEYVCLYASSPSGLSCRYLWLDRVCILQTSKQDKAWQI</sequence>
<organism evidence="2 3">
    <name type="scientific">Dendrothele bispora (strain CBS 962.96)</name>
    <dbReference type="NCBI Taxonomy" id="1314807"/>
    <lineage>
        <taxon>Eukaryota</taxon>
        <taxon>Fungi</taxon>
        <taxon>Dikarya</taxon>
        <taxon>Basidiomycota</taxon>
        <taxon>Agaricomycotina</taxon>
        <taxon>Agaricomycetes</taxon>
        <taxon>Agaricomycetidae</taxon>
        <taxon>Agaricales</taxon>
        <taxon>Agaricales incertae sedis</taxon>
        <taxon>Dendrothele</taxon>
    </lineage>
</organism>
<evidence type="ECO:0000259" key="1">
    <source>
        <dbReference type="Pfam" id="PF06985"/>
    </source>
</evidence>
<dbReference type="Proteomes" id="UP000297245">
    <property type="component" value="Unassembled WGS sequence"/>
</dbReference>
<gene>
    <name evidence="2" type="ORF">K435DRAFT_646390</name>
</gene>
<dbReference type="OrthoDB" id="674604at2759"/>
<dbReference type="AlphaFoldDB" id="A0A4S8MRR7"/>
<keyword evidence="3" id="KW-1185">Reference proteome</keyword>
<reference evidence="2 3" key="1">
    <citation type="journal article" date="2019" name="Nat. Ecol. Evol.">
        <title>Megaphylogeny resolves global patterns of mushroom evolution.</title>
        <authorList>
            <person name="Varga T."/>
            <person name="Krizsan K."/>
            <person name="Foldi C."/>
            <person name="Dima B."/>
            <person name="Sanchez-Garcia M."/>
            <person name="Sanchez-Ramirez S."/>
            <person name="Szollosi G.J."/>
            <person name="Szarkandi J.G."/>
            <person name="Papp V."/>
            <person name="Albert L."/>
            <person name="Andreopoulos W."/>
            <person name="Angelini C."/>
            <person name="Antonin V."/>
            <person name="Barry K.W."/>
            <person name="Bougher N.L."/>
            <person name="Buchanan P."/>
            <person name="Buyck B."/>
            <person name="Bense V."/>
            <person name="Catcheside P."/>
            <person name="Chovatia M."/>
            <person name="Cooper J."/>
            <person name="Damon W."/>
            <person name="Desjardin D."/>
            <person name="Finy P."/>
            <person name="Geml J."/>
            <person name="Haridas S."/>
            <person name="Hughes K."/>
            <person name="Justo A."/>
            <person name="Karasinski D."/>
            <person name="Kautmanova I."/>
            <person name="Kiss B."/>
            <person name="Kocsube S."/>
            <person name="Kotiranta H."/>
            <person name="LaButti K.M."/>
            <person name="Lechner B.E."/>
            <person name="Liimatainen K."/>
            <person name="Lipzen A."/>
            <person name="Lukacs Z."/>
            <person name="Mihaltcheva S."/>
            <person name="Morgado L.N."/>
            <person name="Niskanen T."/>
            <person name="Noordeloos M.E."/>
            <person name="Ohm R.A."/>
            <person name="Ortiz-Santana B."/>
            <person name="Ovrebo C."/>
            <person name="Racz N."/>
            <person name="Riley R."/>
            <person name="Savchenko A."/>
            <person name="Shiryaev A."/>
            <person name="Soop K."/>
            <person name="Spirin V."/>
            <person name="Szebenyi C."/>
            <person name="Tomsovsky M."/>
            <person name="Tulloss R.E."/>
            <person name="Uehling J."/>
            <person name="Grigoriev I.V."/>
            <person name="Vagvolgyi C."/>
            <person name="Papp T."/>
            <person name="Martin F.M."/>
            <person name="Miettinen O."/>
            <person name="Hibbett D.S."/>
            <person name="Nagy L.G."/>
        </authorList>
    </citation>
    <scope>NUCLEOTIDE SEQUENCE [LARGE SCALE GENOMIC DNA]</scope>
    <source>
        <strain evidence="2 3">CBS 962.96</strain>
    </source>
</reference>
<dbReference type="EMBL" id="ML179046">
    <property type="protein sequence ID" value="THV05810.1"/>
    <property type="molecule type" value="Genomic_DNA"/>
</dbReference>
<evidence type="ECO:0000313" key="2">
    <source>
        <dbReference type="EMBL" id="THV05810.1"/>
    </source>
</evidence>
<dbReference type="InterPro" id="IPR010730">
    <property type="entry name" value="HET"/>
</dbReference>
<accession>A0A4S8MRR7</accession>
<proteinExistence type="predicted"/>
<feature type="non-terminal residue" evidence="2">
    <location>
        <position position="172"/>
    </location>
</feature>
<evidence type="ECO:0000313" key="3">
    <source>
        <dbReference type="Proteomes" id="UP000297245"/>
    </source>
</evidence>
<dbReference type="Pfam" id="PF06985">
    <property type="entry name" value="HET"/>
    <property type="match status" value="1"/>
</dbReference>
<name>A0A4S8MRR7_DENBC</name>
<feature type="domain" description="Heterokaryon incompatibility" evidence="1">
    <location>
        <begin position="90"/>
        <end position="172"/>
    </location>
</feature>
<protein>
    <recommendedName>
        <fullName evidence="1">Heterokaryon incompatibility domain-containing protein</fullName>
    </recommendedName>
</protein>